<dbReference type="GO" id="GO:0016020">
    <property type="term" value="C:membrane"/>
    <property type="evidence" value="ECO:0007669"/>
    <property type="project" value="InterPro"/>
</dbReference>
<reference evidence="3" key="1">
    <citation type="submission" date="2023-06" db="EMBL/GenBank/DDBJ databases">
        <title>Genomic analysis of the entomopathogenic nematode Steinernema hermaphroditum.</title>
        <authorList>
            <person name="Schwarz E.M."/>
            <person name="Heppert J.K."/>
            <person name="Baniya A."/>
            <person name="Schwartz H.T."/>
            <person name="Tan C.-H."/>
            <person name="Antoshechkin I."/>
            <person name="Sternberg P.W."/>
            <person name="Goodrich-Blair H."/>
            <person name="Dillman A.R."/>
        </authorList>
    </citation>
    <scope>NUCLEOTIDE SEQUENCE</scope>
    <source>
        <strain evidence="3">PS9179</strain>
        <tissue evidence="3">Whole animal</tissue>
    </source>
</reference>
<dbReference type="Pfam" id="PF00629">
    <property type="entry name" value="MAM"/>
    <property type="match status" value="1"/>
</dbReference>
<name>A0AA39H522_9BILA</name>
<dbReference type="GO" id="GO:0004888">
    <property type="term" value="F:transmembrane signaling receptor activity"/>
    <property type="evidence" value="ECO:0007669"/>
    <property type="project" value="InterPro"/>
</dbReference>
<dbReference type="InterPro" id="IPR038829">
    <property type="entry name" value="Leukosialin"/>
</dbReference>
<organism evidence="3 4">
    <name type="scientific">Steinernema hermaphroditum</name>
    <dbReference type="NCBI Taxonomy" id="289476"/>
    <lineage>
        <taxon>Eukaryota</taxon>
        <taxon>Metazoa</taxon>
        <taxon>Ecdysozoa</taxon>
        <taxon>Nematoda</taxon>
        <taxon>Chromadorea</taxon>
        <taxon>Rhabditida</taxon>
        <taxon>Tylenchina</taxon>
        <taxon>Panagrolaimomorpha</taxon>
        <taxon>Strongyloidoidea</taxon>
        <taxon>Steinernematidae</taxon>
        <taxon>Steinernema</taxon>
    </lineage>
</organism>
<sequence length="796" mass="88587">MHYLISSSNLKESERARPFEGIHALCLSESSSKPPKLKPAVQFVRARSERPGARGADHSDGNRSSRSEAPAMDGMRRWSPSNDNPNAFVGRILQVALGLFVTTTDLPYTRDTSLDLSCSFDSPCRWQSMGNGTDKWRLAKGEPEPILWLAATGTMQLPRDAFTLIELRSTPAHQLTSDLIDCQNSETTFSFTYWAIGDADLEICLMDTNYRRFNCTGMLESKVMPGKVMLKIPPTPKGFHISIVPNTGPGIIVIDDISYDMQPCIQTPSPTLLPDLLLPWTLPKIGSSASTLNPFTFFPPLITTSTPAPTTWTTTTTTTTTSTTPISTTSATTPSEPTTTEYPFDLLILGEKTRPLFDGRKGKPIMDNSKLLCDFGGEFPCQWGADSGRWALISEGAIPSFEELFEDRSKLPTYPAAVVLQGQAAFTSDPIRCQNGPGKVVFRYWTNGNAYAKVCISSYEPQSTEYECFAPSKSSKSSQRNIAAVVLPHSIKKPFLLNIVPYFDETVKDEFLIIDEIAYIGECDNSLEEKATTALPVLKTTKQYTKKLTGISAVQELTYQPHTETIPVTVTPYPRRTAGRTTENTKESFSLPYTITPRLGVRIPTPKPPDYCKLLNCSFNQDACKYLNHGLTKVPWTLRNTAYGFPLTRITDIHTQPSNGQFISTVLAPGEFAILESPKFNLSNHMNVLLFQYYRPTYTSTIRLCLGTRYSKNYWTVDEFLSCPPILRSLTTKNAFKWNNIHVQLPPGTTNFFLVAHNLSQAPGKTAVGIDNIRVAICDPKESDTRDLYDVYDDYN</sequence>
<dbReference type="SUPFAM" id="SSF49899">
    <property type="entry name" value="Concanavalin A-like lectins/glucanases"/>
    <property type="match status" value="2"/>
</dbReference>
<dbReference type="PROSITE" id="PS50060">
    <property type="entry name" value="MAM_2"/>
    <property type="match status" value="1"/>
</dbReference>
<evidence type="ECO:0000313" key="4">
    <source>
        <dbReference type="Proteomes" id="UP001175271"/>
    </source>
</evidence>
<dbReference type="SMART" id="SM00137">
    <property type="entry name" value="MAM"/>
    <property type="match status" value="1"/>
</dbReference>
<feature type="compositionally biased region" description="Basic and acidic residues" evidence="1">
    <location>
        <begin position="46"/>
        <end position="66"/>
    </location>
</feature>
<feature type="domain" description="MAM" evidence="2">
    <location>
        <begin position="615"/>
        <end position="780"/>
    </location>
</feature>
<dbReference type="Gene3D" id="2.60.120.200">
    <property type="match status" value="2"/>
</dbReference>
<keyword evidence="4" id="KW-1185">Reference proteome</keyword>
<dbReference type="PANTHER" id="PTHR35265">
    <property type="entry name" value="LEUKOSIALIN"/>
    <property type="match status" value="1"/>
</dbReference>
<dbReference type="EMBL" id="JAUCMV010000005">
    <property type="protein sequence ID" value="KAK0399385.1"/>
    <property type="molecule type" value="Genomic_DNA"/>
</dbReference>
<dbReference type="InterPro" id="IPR013320">
    <property type="entry name" value="ConA-like_dom_sf"/>
</dbReference>
<dbReference type="AlphaFoldDB" id="A0AA39H522"/>
<gene>
    <name evidence="3" type="ORF">QR680_003019</name>
</gene>
<evidence type="ECO:0000256" key="1">
    <source>
        <dbReference type="SAM" id="MobiDB-lite"/>
    </source>
</evidence>
<accession>A0AA39H522</accession>
<protein>
    <recommendedName>
        <fullName evidence="2">MAM domain-containing protein</fullName>
    </recommendedName>
</protein>
<comment type="caution">
    <text evidence="3">The sequence shown here is derived from an EMBL/GenBank/DDBJ whole genome shotgun (WGS) entry which is preliminary data.</text>
</comment>
<dbReference type="InterPro" id="IPR000998">
    <property type="entry name" value="MAM_dom"/>
</dbReference>
<evidence type="ECO:0000259" key="2">
    <source>
        <dbReference type="PROSITE" id="PS50060"/>
    </source>
</evidence>
<feature type="region of interest" description="Disordered" evidence="1">
    <location>
        <begin position="308"/>
        <end position="337"/>
    </location>
</feature>
<proteinExistence type="predicted"/>
<dbReference type="PANTHER" id="PTHR35265:SF1">
    <property type="entry name" value="LEUKOSIALIN"/>
    <property type="match status" value="1"/>
</dbReference>
<evidence type="ECO:0000313" key="3">
    <source>
        <dbReference type="EMBL" id="KAK0399385.1"/>
    </source>
</evidence>
<feature type="region of interest" description="Disordered" evidence="1">
    <location>
        <begin position="29"/>
        <end position="81"/>
    </location>
</feature>
<dbReference type="Proteomes" id="UP001175271">
    <property type="component" value="Unassembled WGS sequence"/>
</dbReference>